<evidence type="ECO:0000256" key="4">
    <source>
        <dbReference type="ARBA" id="ARBA00022737"/>
    </source>
</evidence>
<dbReference type="SUPFAM" id="SSF52540">
    <property type="entry name" value="P-loop containing nucleoside triphosphate hydrolases"/>
    <property type="match status" value="2"/>
</dbReference>
<comment type="caution">
    <text evidence="12">The sequence shown here is derived from an EMBL/GenBank/DDBJ whole genome shotgun (WGS) entry which is preliminary data.</text>
</comment>
<dbReference type="InterPro" id="IPR032859">
    <property type="entry name" value="KH_dom-like"/>
</dbReference>
<gene>
    <name evidence="8 12" type="primary">der</name>
    <name evidence="12" type="ORF">HY768_02770</name>
</gene>
<dbReference type="HAMAP" id="MF_00195">
    <property type="entry name" value="GTPase_Der"/>
    <property type="match status" value="1"/>
</dbReference>
<dbReference type="EMBL" id="JACQXR010000034">
    <property type="protein sequence ID" value="MBI4726142.1"/>
    <property type="molecule type" value="Genomic_DNA"/>
</dbReference>
<dbReference type="InterPro" id="IPR006073">
    <property type="entry name" value="GTP-bd"/>
</dbReference>
<comment type="function">
    <text evidence="8 10">GTPase that plays an essential role in the late steps of ribosome biogenesis.</text>
</comment>
<accession>A0A933I7N8</accession>
<dbReference type="PANTHER" id="PTHR43834">
    <property type="entry name" value="GTPASE DER"/>
    <property type="match status" value="1"/>
</dbReference>
<dbReference type="GO" id="GO:0005525">
    <property type="term" value="F:GTP binding"/>
    <property type="evidence" value="ECO:0007669"/>
    <property type="project" value="UniProtKB-UniRule"/>
</dbReference>
<reference evidence="12" key="1">
    <citation type="submission" date="2020-07" db="EMBL/GenBank/DDBJ databases">
        <title>Huge and variable diversity of episymbiotic CPR bacteria and DPANN archaea in groundwater ecosystems.</title>
        <authorList>
            <person name="He C.Y."/>
            <person name="Keren R."/>
            <person name="Whittaker M."/>
            <person name="Farag I.F."/>
            <person name="Doudna J."/>
            <person name="Cate J.H.D."/>
            <person name="Banfield J.F."/>
        </authorList>
    </citation>
    <scope>NUCLEOTIDE SEQUENCE</scope>
    <source>
        <strain evidence="12">NC_groundwater_1520_Pr4_B-0.1um_53_5</strain>
    </source>
</reference>
<dbReference type="Pfam" id="PF01926">
    <property type="entry name" value="MMR_HSR1"/>
    <property type="match status" value="2"/>
</dbReference>
<dbReference type="Proteomes" id="UP000736328">
    <property type="component" value="Unassembled WGS sequence"/>
</dbReference>
<dbReference type="PIRSF" id="PIRSF006485">
    <property type="entry name" value="GTP-binding_EngA"/>
    <property type="match status" value="1"/>
</dbReference>
<evidence type="ECO:0000259" key="11">
    <source>
        <dbReference type="PROSITE" id="PS51712"/>
    </source>
</evidence>
<evidence type="ECO:0000256" key="3">
    <source>
        <dbReference type="ARBA" id="ARBA00022517"/>
    </source>
</evidence>
<evidence type="ECO:0000256" key="6">
    <source>
        <dbReference type="ARBA" id="ARBA00023134"/>
    </source>
</evidence>
<feature type="domain" description="EngA-type G" evidence="11">
    <location>
        <begin position="4"/>
        <end position="168"/>
    </location>
</feature>
<dbReference type="PANTHER" id="PTHR43834:SF6">
    <property type="entry name" value="GTPASE DER"/>
    <property type="match status" value="1"/>
</dbReference>
<feature type="binding site" evidence="8">
    <location>
        <begin position="120"/>
        <end position="123"/>
    </location>
    <ligand>
        <name>GTP</name>
        <dbReference type="ChEBI" id="CHEBI:37565"/>
        <label>1</label>
    </ligand>
</feature>
<evidence type="ECO:0000256" key="2">
    <source>
        <dbReference type="ARBA" id="ARBA00020953"/>
    </source>
</evidence>
<feature type="domain" description="EngA-type G" evidence="11">
    <location>
        <begin position="177"/>
        <end position="350"/>
    </location>
</feature>
<dbReference type="CDD" id="cd01895">
    <property type="entry name" value="EngA2"/>
    <property type="match status" value="1"/>
</dbReference>
<keyword evidence="3 8" id="KW-0690">Ribosome biogenesis</keyword>
<keyword evidence="6 8" id="KW-0342">GTP-binding</keyword>
<dbReference type="FunFam" id="3.40.50.300:FF:000040">
    <property type="entry name" value="GTPase Der"/>
    <property type="match status" value="1"/>
</dbReference>
<dbReference type="NCBIfam" id="TIGR03594">
    <property type="entry name" value="GTPase_EngA"/>
    <property type="match status" value="1"/>
</dbReference>
<dbReference type="NCBIfam" id="TIGR00231">
    <property type="entry name" value="small_GTP"/>
    <property type="match status" value="2"/>
</dbReference>
<dbReference type="InterPro" id="IPR005225">
    <property type="entry name" value="Small_GTP-bd"/>
</dbReference>
<evidence type="ECO:0000256" key="1">
    <source>
        <dbReference type="ARBA" id="ARBA00008279"/>
    </source>
</evidence>
<keyword evidence="4 10" id="KW-0677">Repeat</keyword>
<sequence length="464" mass="52334">MNYPIVAIIGRPNVGKSTLFNRILKSKAAIVDDMPGVTRDRNYAIADWNGKYFYLIDTGGLVPNTRDRMEISIKHQVETAVEEADLLLFLVDRKTGLTDADTQIAKMVRRQKKPFILAVNKVDKLKDEAESYEFMKLGLGDPILIAAGPGLSIGDLLDEVVKNLPERSEPVLDNRAIKMAVVGKPNVGKSSLVNAIVGRERVIVDEVPGTTRDSIDTIFNWNGQEFVLIDTAGLRRKTSAHEDVEFYTRLRTERAVERCQVGVLVLDGSQGLSHLDTTLVAMLEDSNKALVVVINKWDLMPAENKANYLGWLKGQLAFVNFAEYVFTSALNNEGVFNLLQKILNAYHHWNKVFEPAVVVQAFEETIKKLHPPAVRGKEITLYSIRQEGQAPPRFAIECNMPHLIPTNYFRYLQSSLHTRLAITGTPIRLMFQKSKAPSGWKKRQMVDFGKRPKFRAETEENKER</sequence>
<evidence type="ECO:0000256" key="10">
    <source>
        <dbReference type="RuleBase" id="RU004481"/>
    </source>
</evidence>
<proteinExistence type="inferred from homology"/>
<dbReference type="GO" id="GO:0043022">
    <property type="term" value="F:ribosome binding"/>
    <property type="evidence" value="ECO:0007669"/>
    <property type="project" value="TreeGrafter"/>
</dbReference>
<dbReference type="InterPro" id="IPR016484">
    <property type="entry name" value="GTPase_Der"/>
</dbReference>
<keyword evidence="5 8" id="KW-0547">Nucleotide-binding</keyword>
<evidence type="ECO:0000256" key="9">
    <source>
        <dbReference type="PROSITE-ProRule" id="PRU01049"/>
    </source>
</evidence>
<evidence type="ECO:0000313" key="13">
    <source>
        <dbReference type="Proteomes" id="UP000736328"/>
    </source>
</evidence>
<dbReference type="PROSITE" id="PS51712">
    <property type="entry name" value="G_ENGA"/>
    <property type="match status" value="2"/>
</dbReference>
<dbReference type="InterPro" id="IPR015946">
    <property type="entry name" value="KH_dom-like_a/b"/>
</dbReference>
<dbReference type="FunFam" id="3.40.50.300:FF:000057">
    <property type="entry name" value="GTPase Der"/>
    <property type="match status" value="1"/>
</dbReference>
<feature type="binding site" evidence="8">
    <location>
        <begin position="10"/>
        <end position="17"/>
    </location>
    <ligand>
        <name>GTP</name>
        <dbReference type="ChEBI" id="CHEBI:37565"/>
        <label>1</label>
    </ligand>
</feature>
<dbReference type="Gene3D" id="3.40.50.300">
    <property type="entry name" value="P-loop containing nucleotide triphosphate hydrolases"/>
    <property type="match status" value="2"/>
</dbReference>
<evidence type="ECO:0000256" key="7">
    <source>
        <dbReference type="ARBA" id="ARBA00032345"/>
    </source>
</evidence>
<dbReference type="PRINTS" id="PR00326">
    <property type="entry name" value="GTP1OBG"/>
</dbReference>
<feature type="binding site" evidence="8">
    <location>
        <begin position="57"/>
        <end position="61"/>
    </location>
    <ligand>
        <name>GTP</name>
        <dbReference type="ChEBI" id="CHEBI:37565"/>
        <label>1</label>
    </ligand>
</feature>
<dbReference type="Gene3D" id="3.30.300.20">
    <property type="match status" value="1"/>
</dbReference>
<dbReference type="InterPro" id="IPR031166">
    <property type="entry name" value="G_ENGA"/>
</dbReference>
<evidence type="ECO:0000256" key="8">
    <source>
        <dbReference type="HAMAP-Rule" id="MF_00195"/>
    </source>
</evidence>
<dbReference type="Pfam" id="PF14714">
    <property type="entry name" value="KH_dom-like"/>
    <property type="match status" value="1"/>
</dbReference>
<name>A0A933I7N8_UNCT6</name>
<evidence type="ECO:0000313" key="12">
    <source>
        <dbReference type="EMBL" id="MBI4726142.1"/>
    </source>
</evidence>
<dbReference type="CDD" id="cd01894">
    <property type="entry name" value="EngA1"/>
    <property type="match status" value="1"/>
</dbReference>
<comment type="subunit">
    <text evidence="8">Associates with the 50S ribosomal subunit.</text>
</comment>
<organism evidence="12 13">
    <name type="scientific">candidate division TA06 bacterium</name>
    <dbReference type="NCBI Taxonomy" id="2250710"/>
    <lineage>
        <taxon>Bacteria</taxon>
        <taxon>Bacteria division TA06</taxon>
    </lineage>
</organism>
<feature type="binding site" evidence="8">
    <location>
        <begin position="295"/>
        <end position="298"/>
    </location>
    <ligand>
        <name>GTP</name>
        <dbReference type="ChEBI" id="CHEBI:37565"/>
        <label>2</label>
    </ligand>
</feature>
<protein>
    <recommendedName>
        <fullName evidence="2 8">GTPase Der</fullName>
    </recommendedName>
    <alternativeName>
        <fullName evidence="7 8">GTP-binding protein EngA</fullName>
    </alternativeName>
</protein>
<evidence type="ECO:0000256" key="5">
    <source>
        <dbReference type="ARBA" id="ARBA00022741"/>
    </source>
</evidence>
<dbReference type="GO" id="GO:0042254">
    <property type="term" value="P:ribosome biogenesis"/>
    <property type="evidence" value="ECO:0007669"/>
    <property type="project" value="UniProtKB-KW"/>
</dbReference>
<feature type="binding site" evidence="8">
    <location>
        <begin position="230"/>
        <end position="234"/>
    </location>
    <ligand>
        <name>GTP</name>
        <dbReference type="ChEBI" id="CHEBI:37565"/>
        <label>2</label>
    </ligand>
</feature>
<comment type="similarity">
    <text evidence="1 8 9 10">Belongs to the TRAFAC class TrmE-Era-EngA-EngB-Septin-like GTPase superfamily. EngA (Der) GTPase family.</text>
</comment>
<dbReference type="AlphaFoldDB" id="A0A933I7N8"/>
<dbReference type="InterPro" id="IPR027417">
    <property type="entry name" value="P-loop_NTPase"/>
</dbReference>
<feature type="binding site" evidence="8">
    <location>
        <begin position="183"/>
        <end position="190"/>
    </location>
    <ligand>
        <name>GTP</name>
        <dbReference type="ChEBI" id="CHEBI:37565"/>
        <label>2</label>
    </ligand>
</feature>